<dbReference type="Pfam" id="PF23477">
    <property type="entry name" value="zf_Tbcl_2"/>
    <property type="match status" value="1"/>
</dbReference>
<dbReference type="InterPro" id="IPR026363">
    <property type="entry name" value="CxxC-x17-CxxC_dom"/>
</dbReference>
<reference evidence="2" key="1">
    <citation type="journal article" date="2015" name="Nature">
        <title>Complex archaea that bridge the gap between prokaryotes and eukaryotes.</title>
        <authorList>
            <person name="Spang A."/>
            <person name="Saw J.H."/>
            <person name="Jorgensen S.L."/>
            <person name="Zaremba-Niedzwiedzka K."/>
            <person name="Martijn J."/>
            <person name="Lind A.E."/>
            <person name="van Eijk R."/>
            <person name="Schleper C."/>
            <person name="Guy L."/>
            <person name="Ettema T.J."/>
        </authorList>
    </citation>
    <scope>NUCLEOTIDE SEQUENCE</scope>
</reference>
<proteinExistence type="predicted"/>
<sequence>MAFKKFESNRGDFPRKMYQGDWKCSECGTAITELPFEPSGDRPLYCRECHAKRRNQSFGR</sequence>
<gene>
    <name evidence="2" type="ORF">LCGC14_0161010</name>
</gene>
<dbReference type="AlphaFoldDB" id="A0A0F9XXM1"/>
<protein>
    <recommendedName>
        <fullName evidence="1">CxxC-x17-CxxC domain-containing protein</fullName>
    </recommendedName>
</protein>
<evidence type="ECO:0000259" key="1">
    <source>
        <dbReference type="Pfam" id="PF23477"/>
    </source>
</evidence>
<name>A0A0F9XXM1_9ZZZZ</name>
<organism evidence="2">
    <name type="scientific">marine sediment metagenome</name>
    <dbReference type="NCBI Taxonomy" id="412755"/>
    <lineage>
        <taxon>unclassified sequences</taxon>
        <taxon>metagenomes</taxon>
        <taxon>ecological metagenomes</taxon>
    </lineage>
</organism>
<comment type="caution">
    <text evidence="2">The sequence shown here is derived from an EMBL/GenBank/DDBJ whole genome shotgun (WGS) entry which is preliminary data.</text>
</comment>
<accession>A0A0F9XXM1</accession>
<dbReference type="EMBL" id="LAZR01000060">
    <property type="protein sequence ID" value="KKN97143.1"/>
    <property type="molecule type" value="Genomic_DNA"/>
</dbReference>
<feature type="domain" description="CxxC-x17-CxxC" evidence="1">
    <location>
        <begin position="15"/>
        <end position="54"/>
    </location>
</feature>
<dbReference type="NCBIfam" id="TIGR04272">
    <property type="entry name" value="cxxc_cxxc_Mbark"/>
    <property type="match status" value="1"/>
</dbReference>
<evidence type="ECO:0000313" key="2">
    <source>
        <dbReference type="EMBL" id="KKN97143.1"/>
    </source>
</evidence>